<reference evidence="2" key="1">
    <citation type="journal article" date="2017" name="Nature">
        <title>The genome of Chenopodium quinoa.</title>
        <authorList>
            <person name="Jarvis D.E."/>
            <person name="Ho Y.S."/>
            <person name="Lightfoot D.J."/>
            <person name="Schmoeckel S.M."/>
            <person name="Li B."/>
            <person name="Borm T.J.A."/>
            <person name="Ohyanagi H."/>
            <person name="Mineta K."/>
            <person name="Michell C.T."/>
            <person name="Saber N."/>
            <person name="Kharbatia N.M."/>
            <person name="Rupper R.R."/>
            <person name="Sharp A.R."/>
            <person name="Dally N."/>
            <person name="Boughton B.A."/>
            <person name="Woo Y.H."/>
            <person name="Gao G."/>
            <person name="Schijlen E.G.W.M."/>
            <person name="Guo X."/>
            <person name="Momin A.A."/>
            <person name="Negrao S."/>
            <person name="Al-Babili S."/>
            <person name="Gehring C."/>
            <person name="Roessner U."/>
            <person name="Jung C."/>
            <person name="Murphy K."/>
            <person name="Arold S.T."/>
            <person name="Gojobori T."/>
            <person name="van der Linden C.G."/>
            <person name="van Loo E.N."/>
            <person name="Jellen E.N."/>
            <person name="Maughan P.J."/>
            <person name="Tester M."/>
        </authorList>
    </citation>
    <scope>NUCLEOTIDE SEQUENCE [LARGE SCALE GENOMIC DNA]</scope>
    <source>
        <strain evidence="2">cv. PI 614886</strain>
    </source>
</reference>
<dbReference type="OMA" id="IKSDWGH"/>
<evidence type="ECO:0000313" key="3">
    <source>
        <dbReference type="Proteomes" id="UP000596660"/>
    </source>
</evidence>
<dbReference type="EnsemblPlants" id="AUR62004552-RA">
    <property type="protein sequence ID" value="AUR62004552-RA:cds"/>
    <property type="gene ID" value="AUR62004552"/>
</dbReference>
<evidence type="ECO:0000313" key="2">
    <source>
        <dbReference type="EnsemblPlants" id="AUR62004552-RA:cds"/>
    </source>
</evidence>
<feature type="region of interest" description="Disordered" evidence="1">
    <location>
        <begin position="1"/>
        <end position="42"/>
    </location>
</feature>
<feature type="region of interest" description="Disordered" evidence="1">
    <location>
        <begin position="61"/>
        <end position="134"/>
    </location>
</feature>
<dbReference type="AlphaFoldDB" id="A0A803KZU2"/>
<dbReference type="Gramene" id="AUR62004552-RA">
    <property type="protein sequence ID" value="AUR62004552-RA:cds"/>
    <property type="gene ID" value="AUR62004552"/>
</dbReference>
<accession>A0A803KZU2</accession>
<proteinExistence type="predicted"/>
<sequence length="167" mass="18389">MWVTTSPQTFLPTKTNTTPVSYTPSISFPQPPPKTLSTTQLRRRNQNPAILATASPQDVGGLGQVVLSTINSGPSTGSNPSQQQKKPNNGNEISGSDILRALQKATVKKANTKKQQKKKGSAEFKRAENNGKRQVIDYDKVRPVSVKSDWATRLDELEKRLQQFSNL</sequence>
<keyword evidence="3" id="KW-1185">Reference proteome</keyword>
<feature type="compositionally biased region" description="Basic residues" evidence="1">
    <location>
        <begin position="106"/>
        <end position="119"/>
    </location>
</feature>
<feature type="compositionally biased region" description="Polar residues" evidence="1">
    <location>
        <begin position="66"/>
        <end position="94"/>
    </location>
</feature>
<feature type="compositionally biased region" description="Polar residues" evidence="1">
    <location>
        <begin position="1"/>
        <end position="28"/>
    </location>
</feature>
<organism evidence="2 3">
    <name type="scientific">Chenopodium quinoa</name>
    <name type="common">Quinoa</name>
    <dbReference type="NCBI Taxonomy" id="63459"/>
    <lineage>
        <taxon>Eukaryota</taxon>
        <taxon>Viridiplantae</taxon>
        <taxon>Streptophyta</taxon>
        <taxon>Embryophyta</taxon>
        <taxon>Tracheophyta</taxon>
        <taxon>Spermatophyta</taxon>
        <taxon>Magnoliopsida</taxon>
        <taxon>eudicotyledons</taxon>
        <taxon>Gunneridae</taxon>
        <taxon>Pentapetalae</taxon>
        <taxon>Caryophyllales</taxon>
        <taxon>Chenopodiaceae</taxon>
        <taxon>Chenopodioideae</taxon>
        <taxon>Atripliceae</taxon>
        <taxon>Chenopodium</taxon>
    </lineage>
</organism>
<name>A0A803KZU2_CHEQI</name>
<protein>
    <submittedName>
        <fullName evidence="2">Uncharacterized protein</fullName>
    </submittedName>
</protein>
<evidence type="ECO:0000256" key="1">
    <source>
        <dbReference type="SAM" id="MobiDB-lite"/>
    </source>
</evidence>
<dbReference type="PANTHER" id="PTHR37728:SF1">
    <property type="entry name" value="OS06G0132300 PROTEIN"/>
    <property type="match status" value="1"/>
</dbReference>
<dbReference type="PANTHER" id="PTHR37728">
    <property type="entry name" value="BNAA04G26730D PROTEIN"/>
    <property type="match status" value="1"/>
</dbReference>
<feature type="compositionally biased region" description="Basic and acidic residues" evidence="1">
    <location>
        <begin position="120"/>
        <end position="134"/>
    </location>
</feature>
<reference evidence="2" key="2">
    <citation type="submission" date="2021-03" db="UniProtKB">
        <authorList>
            <consortium name="EnsemblPlants"/>
        </authorList>
    </citation>
    <scope>IDENTIFICATION</scope>
</reference>
<dbReference type="Proteomes" id="UP000596660">
    <property type="component" value="Unplaced"/>
</dbReference>